<dbReference type="GO" id="GO:0005524">
    <property type="term" value="F:ATP binding"/>
    <property type="evidence" value="ECO:0007669"/>
    <property type="project" value="UniProtKB-KW"/>
</dbReference>
<evidence type="ECO:0000256" key="2">
    <source>
        <dbReference type="ARBA" id="ARBA00008226"/>
    </source>
</evidence>
<dbReference type="Gene3D" id="3.30.720.200">
    <property type="match status" value="1"/>
</dbReference>
<dbReference type="KEGG" id="mbr:MONBRDRAFT_37647"/>
<dbReference type="SMART" id="SM00991">
    <property type="entry name" value="WHEP-TRS"/>
    <property type="match status" value="1"/>
</dbReference>
<evidence type="ECO:0000256" key="10">
    <source>
        <dbReference type="ARBA" id="ARBA00022917"/>
    </source>
</evidence>
<keyword evidence="8" id="KW-0547">Nucleotide-binding</keyword>
<organism evidence="15 16">
    <name type="scientific">Monosiga brevicollis</name>
    <name type="common">Choanoflagellate</name>
    <dbReference type="NCBI Taxonomy" id="81824"/>
    <lineage>
        <taxon>Eukaryota</taxon>
        <taxon>Choanoflagellata</taxon>
        <taxon>Craspedida</taxon>
        <taxon>Salpingoecidae</taxon>
        <taxon>Monosiga</taxon>
    </lineage>
</organism>
<dbReference type="OMA" id="MEMQYFV"/>
<evidence type="ECO:0000256" key="6">
    <source>
        <dbReference type="ARBA" id="ARBA00022598"/>
    </source>
</evidence>
<dbReference type="SUPFAM" id="SSF55681">
    <property type="entry name" value="Class II aaRS and biotin synthetases"/>
    <property type="match status" value="1"/>
</dbReference>
<dbReference type="InterPro" id="IPR000738">
    <property type="entry name" value="WHEP-TRS_dom"/>
</dbReference>
<dbReference type="InterPro" id="IPR027031">
    <property type="entry name" value="Gly-tRNA_synthase/POLG2"/>
</dbReference>
<dbReference type="Proteomes" id="UP000001357">
    <property type="component" value="Unassembled WGS sequence"/>
</dbReference>
<dbReference type="GO" id="GO:0005739">
    <property type="term" value="C:mitochondrion"/>
    <property type="evidence" value="ECO:0000318"/>
    <property type="project" value="GO_Central"/>
</dbReference>
<dbReference type="Pfam" id="PF03129">
    <property type="entry name" value="HGTP_anticodon"/>
    <property type="match status" value="1"/>
</dbReference>
<dbReference type="InParanoid" id="A9V317"/>
<dbReference type="InterPro" id="IPR048318">
    <property type="entry name" value="ATG5_UblB"/>
</dbReference>
<proteinExistence type="inferred from homology"/>
<keyword evidence="10" id="KW-0648">Protein biosynthesis</keyword>
<dbReference type="PANTHER" id="PTHR10745">
    <property type="entry name" value="GLYCYL-TRNA SYNTHETASE/DNA POLYMERASE SUBUNIT GAMMA-2"/>
    <property type="match status" value="1"/>
</dbReference>
<dbReference type="PRINTS" id="PR01043">
    <property type="entry name" value="TRNASYNTHGLY"/>
</dbReference>
<protein>
    <recommendedName>
        <fullName evidence="4">glycine--tRNA ligase</fullName>
        <ecNumber evidence="4">6.1.1.14</ecNumber>
    </recommendedName>
    <alternativeName>
        <fullName evidence="12">Diadenosine tetraphosphate synthetase</fullName>
    </alternativeName>
</protein>
<dbReference type="RefSeq" id="XP_001747184.1">
    <property type="nucleotide sequence ID" value="XM_001747132.1"/>
</dbReference>
<comment type="similarity">
    <text evidence="2">Belongs to the class-II aminoacyl-tRNA synthetase family.</text>
</comment>
<dbReference type="InterPro" id="IPR009068">
    <property type="entry name" value="uS15_NS1_RNA-bd_sf"/>
</dbReference>
<dbReference type="CDD" id="cd00858">
    <property type="entry name" value="GlyRS_anticodon"/>
    <property type="match status" value="1"/>
</dbReference>
<keyword evidence="9" id="KW-0067">ATP-binding</keyword>
<dbReference type="InterPro" id="IPR004154">
    <property type="entry name" value="Anticodon-bd"/>
</dbReference>
<feature type="domain" description="WHEP-TRS" evidence="14">
    <location>
        <begin position="55"/>
        <end position="111"/>
    </location>
</feature>
<evidence type="ECO:0000256" key="8">
    <source>
        <dbReference type="ARBA" id="ARBA00022741"/>
    </source>
</evidence>
<evidence type="ECO:0000259" key="14">
    <source>
        <dbReference type="PROSITE" id="PS51185"/>
    </source>
</evidence>
<sequence length="913" mass="103040">MARQHAVRHVVVGDIKGRVAFREVFSQAVVIGVKRLQQYQGINTMAAPPPTSDLSREDLEAQVAQQGSLVRELKKSKAPTEEIKAAVAELLRRKEAMAAFDAANARPQFDKQGFEDLMKRRFFFAPSFEIYGGVAGLYDYGPTGCAIMANMIAEWRQHFVLEENMLEVNCTAMTPHYVLEASGHAARFADIMVRDVKTGDCHRADHLLEDVMHNIATAPDTSAELKKECEKIGRLADSYSKAELWDLYKRFDIKSPTTGNDLSEPVDFNMMFQTQIGPTGHLAGFLRPETAQGIFLAFKRLYEFNNFKLPFAGAQIGTAFRNEISPKAGLLRVREFQMAEIEHFLDPTDKSHARFDRVKDVCPPLYTANAQQAGEKITRMSIGDAVAQGIIANETLGYFVGRIFQFMVHIGVDQERIRFRQHLPTEMAHYACDCWDCELETSYGWIECVGCADRSCYDLEQHAKAAKQPILASVPLKEPLIKDVVVVEANKGLVGKAFRQNAKVVFAHFEAMSNEEAEQFEKDLQNGPVTLKLEAGEFEIQPAWITIKRKQVKEHERKFVPSVIEPSFGLGRIIYALLEHSFECREGDAQRTWLRLAPLVAPVKCSVLPLSNNAEFNPFLDELVLALTRAGVSTRRDDSAASIGKRYARTDEIGIPFGVTVDFDTIKDRTVTFRFRDTMEQIRLSIWRGQLPVRFTYVNASDDAIEPCHVRIRPRIHFRFQLNRLTQRTDLMELLRLTQMLVPRLAYLPFCLEQIAEHYRSIPLINSLAVLRQSSDVAAVLANDYERFNQINASLTGTEGDGAWFKHVPYVVYLTQGDSSNAAVTFETTTEPFPTIDENGVPWCLQDLLTWLLPDQFPPQTKESTGEELAEQVLIQGIQLPLNTPLQWLAQHMCHADNFVHIIVSQATNATNA</sequence>
<dbReference type="SUPFAM" id="SSF47060">
    <property type="entry name" value="S15/NS1 RNA-binding domain"/>
    <property type="match status" value="1"/>
</dbReference>
<dbReference type="CDD" id="cd00774">
    <property type="entry name" value="GlyRS-like_core"/>
    <property type="match status" value="1"/>
</dbReference>
<evidence type="ECO:0000313" key="16">
    <source>
        <dbReference type="Proteomes" id="UP000001357"/>
    </source>
</evidence>
<dbReference type="GO" id="GO:0004820">
    <property type="term" value="F:glycine-tRNA ligase activity"/>
    <property type="evidence" value="ECO:0000318"/>
    <property type="project" value="GO_Central"/>
</dbReference>
<dbReference type="eggNOG" id="KOG2298">
    <property type="taxonomic scope" value="Eukaryota"/>
</dbReference>
<dbReference type="InterPro" id="IPR006195">
    <property type="entry name" value="aa-tRNA-synth_II"/>
</dbReference>
<dbReference type="FunFam" id="3.30.930.10:FF:000010">
    <property type="entry name" value="Glycyl-tRNA synthetase 1"/>
    <property type="match status" value="1"/>
</dbReference>
<dbReference type="FunCoup" id="A9V317">
    <property type="interactions" value="1372"/>
</dbReference>
<evidence type="ECO:0000256" key="11">
    <source>
        <dbReference type="ARBA" id="ARBA00023146"/>
    </source>
</evidence>
<dbReference type="Gene3D" id="3.10.20.90">
    <property type="entry name" value="Phosphatidylinositol 3-kinase Catalytic Subunit, Chain A, domain 1"/>
    <property type="match status" value="1"/>
</dbReference>
<keyword evidence="11" id="KW-0030">Aminoacyl-tRNA synthetase</keyword>
<comment type="subcellular location">
    <subcellularLocation>
        <location evidence="1">Cytoplasm</location>
    </subcellularLocation>
</comment>
<dbReference type="InterPro" id="IPR002314">
    <property type="entry name" value="aa-tRNA-synt_IIb"/>
</dbReference>
<name>A9V317_MONBE</name>
<dbReference type="CDD" id="cd01200">
    <property type="entry name" value="WHEPGMRS_RNA"/>
    <property type="match status" value="1"/>
</dbReference>
<dbReference type="GO" id="GO:0005737">
    <property type="term" value="C:cytoplasm"/>
    <property type="evidence" value="ECO:0000318"/>
    <property type="project" value="GO_Central"/>
</dbReference>
<dbReference type="PROSITE" id="PS51185">
    <property type="entry name" value="WHEP_TRS_2"/>
    <property type="match status" value="1"/>
</dbReference>
<accession>A9V317</accession>
<evidence type="ECO:0000256" key="12">
    <source>
        <dbReference type="ARBA" id="ARBA00030057"/>
    </source>
</evidence>
<evidence type="ECO:0000259" key="13">
    <source>
        <dbReference type="PROSITE" id="PS50862"/>
    </source>
</evidence>
<dbReference type="eggNOG" id="KOG2976">
    <property type="taxonomic scope" value="Eukaryota"/>
</dbReference>
<evidence type="ECO:0000256" key="3">
    <source>
        <dbReference type="ARBA" id="ARBA00011738"/>
    </source>
</evidence>
<dbReference type="AlphaFoldDB" id="A9V317"/>
<evidence type="ECO:0000313" key="15">
    <source>
        <dbReference type="EMBL" id="EDQ88108.1"/>
    </source>
</evidence>
<dbReference type="NCBIfam" id="TIGR00389">
    <property type="entry name" value="glyS_dimeric"/>
    <property type="match status" value="1"/>
</dbReference>
<dbReference type="GeneID" id="5892505"/>
<evidence type="ECO:0000256" key="4">
    <source>
        <dbReference type="ARBA" id="ARBA00012829"/>
    </source>
</evidence>
<keyword evidence="6" id="KW-0436">Ligase</keyword>
<dbReference type="FunFam" id="3.30.40.230:FF:000001">
    <property type="entry name" value="Glycine--tRNA ligase"/>
    <property type="match status" value="1"/>
</dbReference>
<dbReference type="Gene3D" id="3.40.50.800">
    <property type="entry name" value="Anticodon-binding domain"/>
    <property type="match status" value="1"/>
</dbReference>
<dbReference type="Gene3D" id="3.30.930.10">
    <property type="entry name" value="Bira Bifunctional Protein, Domain 2"/>
    <property type="match status" value="1"/>
</dbReference>
<dbReference type="GO" id="GO:0070150">
    <property type="term" value="P:mitochondrial glycyl-tRNA aminoacylation"/>
    <property type="evidence" value="ECO:0000318"/>
    <property type="project" value="GO_Central"/>
</dbReference>
<dbReference type="STRING" id="81824.A9V317"/>
<dbReference type="Pfam" id="PF00587">
    <property type="entry name" value="tRNA-synt_2b"/>
    <property type="match status" value="1"/>
</dbReference>
<dbReference type="Pfam" id="PF04106">
    <property type="entry name" value="ATG5_UblB"/>
    <property type="match status" value="1"/>
</dbReference>
<gene>
    <name evidence="15" type="ORF">MONBRDRAFT_37647</name>
</gene>
<dbReference type="FunFam" id="3.30.720.200:FF:000001">
    <property type="entry name" value="Glycine--tRNA ligase 2"/>
    <property type="match status" value="1"/>
</dbReference>
<dbReference type="GO" id="GO:0016740">
    <property type="term" value="F:transferase activity"/>
    <property type="evidence" value="ECO:0007669"/>
    <property type="project" value="UniProtKB-KW"/>
</dbReference>
<dbReference type="EMBL" id="CH991556">
    <property type="protein sequence ID" value="EDQ88108.1"/>
    <property type="molecule type" value="Genomic_DNA"/>
</dbReference>
<comment type="subunit">
    <text evidence="3">Homodimer.</text>
</comment>
<dbReference type="EC" id="6.1.1.14" evidence="4"/>
<keyword evidence="5" id="KW-0963">Cytoplasm</keyword>
<feature type="domain" description="Aminoacyl-transfer RNA synthetases class-II family profile" evidence="13">
    <location>
        <begin position="252"/>
        <end position="598"/>
    </location>
</feature>
<evidence type="ECO:0000256" key="1">
    <source>
        <dbReference type="ARBA" id="ARBA00004496"/>
    </source>
</evidence>
<reference evidence="15 16" key="1">
    <citation type="journal article" date="2008" name="Nature">
        <title>The genome of the choanoflagellate Monosiga brevicollis and the origin of metazoans.</title>
        <authorList>
            <consortium name="JGI Sequencing"/>
            <person name="King N."/>
            <person name="Westbrook M.J."/>
            <person name="Young S.L."/>
            <person name="Kuo A."/>
            <person name="Abedin M."/>
            <person name="Chapman J."/>
            <person name="Fairclough S."/>
            <person name="Hellsten U."/>
            <person name="Isogai Y."/>
            <person name="Letunic I."/>
            <person name="Marr M."/>
            <person name="Pincus D."/>
            <person name="Putnam N."/>
            <person name="Rokas A."/>
            <person name="Wright K.J."/>
            <person name="Zuzow R."/>
            <person name="Dirks W."/>
            <person name="Good M."/>
            <person name="Goodstein D."/>
            <person name="Lemons D."/>
            <person name="Li W."/>
            <person name="Lyons J.B."/>
            <person name="Morris A."/>
            <person name="Nichols S."/>
            <person name="Richter D.J."/>
            <person name="Salamov A."/>
            <person name="Bork P."/>
            <person name="Lim W.A."/>
            <person name="Manning G."/>
            <person name="Miller W.T."/>
            <person name="McGinnis W."/>
            <person name="Shapiro H."/>
            <person name="Tjian R."/>
            <person name="Grigoriev I.V."/>
            <person name="Rokhsar D."/>
        </authorList>
    </citation>
    <scope>NUCLEOTIDE SEQUENCE [LARGE SCALE GENOMIC DNA]</scope>
    <source>
        <strain evidence="16">MX1 / ATCC 50154</strain>
    </source>
</reference>
<evidence type="ECO:0000256" key="5">
    <source>
        <dbReference type="ARBA" id="ARBA00022490"/>
    </source>
</evidence>
<dbReference type="InterPro" id="IPR002315">
    <property type="entry name" value="tRNA-synt_gly"/>
</dbReference>
<dbReference type="Pfam" id="PF00458">
    <property type="entry name" value="WHEP-TRS"/>
    <property type="match status" value="1"/>
</dbReference>
<dbReference type="Gene3D" id="1.10.287.10">
    <property type="entry name" value="S15/NS1, RNA-binding"/>
    <property type="match status" value="1"/>
</dbReference>
<dbReference type="InterPro" id="IPR045864">
    <property type="entry name" value="aa-tRNA-synth_II/BPL/LPL"/>
</dbReference>
<dbReference type="Gene3D" id="3.30.40.230">
    <property type="match status" value="1"/>
</dbReference>
<dbReference type="InterPro" id="IPR033731">
    <property type="entry name" value="GlyRS-like_core"/>
</dbReference>
<dbReference type="SUPFAM" id="SSF52954">
    <property type="entry name" value="Class II aaRS ABD-related"/>
    <property type="match status" value="1"/>
</dbReference>
<dbReference type="PROSITE" id="PS50862">
    <property type="entry name" value="AA_TRNA_LIGASE_II"/>
    <property type="match status" value="1"/>
</dbReference>
<keyword evidence="16" id="KW-1185">Reference proteome</keyword>
<dbReference type="PANTHER" id="PTHR10745:SF0">
    <property type="entry name" value="GLYCINE--TRNA LIGASE"/>
    <property type="match status" value="1"/>
</dbReference>
<dbReference type="FunFam" id="3.10.20.90:FF:000468">
    <property type="entry name" value="Autophagy protein 5"/>
    <property type="match status" value="1"/>
</dbReference>
<evidence type="ECO:0000256" key="7">
    <source>
        <dbReference type="ARBA" id="ARBA00022679"/>
    </source>
</evidence>
<dbReference type="InterPro" id="IPR036621">
    <property type="entry name" value="Anticodon-bd_dom_sf"/>
</dbReference>
<dbReference type="NCBIfam" id="NF003211">
    <property type="entry name" value="PRK04173.1"/>
    <property type="match status" value="1"/>
</dbReference>
<keyword evidence="7" id="KW-0808">Transferase</keyword>
<dbReference type="FunFam" id="3.40.50.800:FF:000004">
    <property type="entry name" value="Glycine--tRNA ligase 2"/>
    <property type="match status" value="1"/>
</dbReference>
<evidence type="ECO:0000256" key="9">
    <source>
        <dbReference type="ARBA" id="ARBA00022840"/>
    </source>
</evidence>